<dbReference type="RefSeq" id="WP_092698945.1">
    <property type="nucleotide sequence ID" value="NZ_CAXIQL010000080.1"/>
</dbReference>
<evidence type="ECO:0000256" key="5">
    <source>
        <dbReference type="SAM" id="MobiDB-lite"/>
    </source>
</evidence>
<evidence type="ECO:0000259" key="6">
    <source>
        <dbReference type="PROSITE" id="PS50977"/>
    </source>
</evidence>
<keyword evidence="8" id="KW-1185">Reference proteome</keyword>
<protein>
    <submittedName>
        <fullName evidence="7">DNA-binding transcriptional regulator, AcrR family</fullName>
    </submittedName>
</protein>
<evidence type="ECO:0000256" key="4">
    <source>
        <dbReference type="PROSITE-ProRule" id="PRU00335"/>
    </source>
</evidence>
<dbReference type="Gene3D" id="1.10.357.10">
    <property type="entry name" value="Tetracycline Repressor, domain 2"/>
    <property type="match status" value="1"/>
</dbReference>
<dbReference type="PANTHER" id="PTHR30055">
    <property type="entry name" value="HTH-TYPE TRANSCRIPTIONAL REGULATOR RUTR"/>
    <property type="match status" value="1"/>
</dbReference>
<dbReference type="FunFam" id="1.10.10.60:FF:000141">
    <property type="entry name" value="TetR family transcriptional regulator"/>
    <property type="match status" value="1"/>
</dbReference>
<keyword evidence="3" id="KW-0804">Transcription</keyword>
<feature type="domain" description="HTH tetR-type" evidence="6">
    <location>
        <begin position="20"/>
        <end position="80"/>
    </location>
</feature>
<dbReference type="STRING" id="592050.SAMN05421875_11767"/>
<dbReference type="InterPro" id="IPR036271">
    <property type="entry name" value="Tet_transcr_reg_TetR-rel_C_sf"/>
</dbReference>
<gene>
    <name evidence="7" type="ORF">SAMN05421875_11767</name>
</gene>
<evidence type="ECO:0000313" key="7">
    <source>
        <dbReference type="EMBL" id="SEA56024.1"/>
    </source>
</evidence>
<feature type="region of interest" description="Disordered" evidence="5">
    <location>
        <begin position="1"/>
        <end position="20"/>
    </location>
</feature>
<keyword evidence="2 4" id="KW-0238">DNA-binding</keyword>
<dbReference type="GeneID" id="34232104"/>
<evidence type="ECO:0000313" key="8">
    <source>
        <dbReference type="Proteomes" id="UP000199002"/>
    </source>
</evidence>
<dbReference type="PRINTS" id="PR00455">
    <property type="entry name" value="HTHTETR"/>
</dbReference>
<dbReference type="InterPro" id="IPR050109">
    <property type="entry name" value="HTH-type_TetR-like_transc_reg"/>
</dbReference>
<dbReference type="InterPro" id="IPR011075">
    <property type="entry name" value="TetR_C"/>
</dbReference>
<dbReference type="PROSITE" id="PS50977">
    <property type="entry name" value="HTH_TETR_2"/>
    <property type="match status" value="1"/>
</dbReference>
<proteinExistence type="predicted"/>
<dbReference type="SUPFAM" id="SSF48498">
    <property type="entry name" value="Tetracyclin repressor-like, C-terminal domain"/>
    <property type="match status" value="1"/>
</dbReference>
<dbReference type="InterPro" id="IPR001647">
    <property type="entry name" value="HTH_TetR"/>
</dbReference>
<evidence type="ECO:0000256" key="2">
    <source>
        <dbReference type="ARBA" id="ARBA00023125"/>
    </source>
</evidence>
<dbReference type="GO" id="GO:0000976">
    <property type="term" value="F:transcription cis-regulatory region binding"/>
    <property type="evidence" value="ECO:0007669"/>
    <property type="project" value="TreeGrafter"/>
</dbReference>
<evidence type="ECO:0000256" key="1">
    <source>
        <dbReference type="ARBA" id="ARBA00023015"/>
    </source>
</evidence>
<reference evidence="8" key="1">
    <citation type="submission" date="2016-10" db="EMBL/GenBank/DDBJ databases">
        <authorList>
            <person name="Varghese N."/>
            <person name="Submissions S."/>
        </authorList>
    </citation>
    <scope>NUCLEOTIDE SEQUENCE [LARGE SCALE GENOMIC DNA]</scope>
    <source>
        <strain evidence="8">DSM 25157</strain>
    </source>
</reference>
<dbReference type="Gene3D" id="1.10.10.60">
    <property type="entry name" value="Homeodomain-like"/>
    <property type="match status" value="1"/>
</dbReference>
<dbReference type="Pfam" id="PF00440">
    <property type="entry name" value="TetR_N"/>
    <property type="match status" value="1"/>
</dbReference>
<dbReference type="SUPFAM" id="SSF46689">
    <property type="entry name" value="Homeodomain-like"/>
    <property type="match status" value="1"/>
</dbReference>
<dbReference type="EMBL" id="FNQJ01000017">
    <property type="protein sequence ID" value="SEA56024.1"/>
    <property type="molecule type" value="Genomic_DNA"/>
</dbReference>
<name>A0A1H4C6L3_9BURK</name>
<accession>A0A1H4C6L3</accession>
<sequence>MQSESSPLPGTVAKRERRKQARPGELIEAALDLFVEKGFAATRVDEVAARAGVSKGTLFLYFPSKEELFKAVVRENIAGRFAEWTLELDAFEGSTDDLLRYCYQVWWERIGSTKTSGITKLMLSEAHHFPEITQFYQREVMDPGQALIRRILQRGVDRKEFRPLDMDYAVYLVLAPMIFLMLWKHSMGACVPDAQDLDPEKYLAMQADNILHGLCAAAPSSGPSTTRSP</sequence>
<dbReference type="Pfam" id="PF16859">
    <property type="entry name" value="TetR_C_11"/>
    <property type="match status" value="1"/>
</dbReference>
<dbReference type="Proteomes" id="UP000199002">
    <property type="component" value="Unassembled WGS sequence"/>
</dbReference>
<dbReference type="PANTHER" id="PTHR30055:SF223">
    <property type="entry name" value="HTH-TYPE TRANSCRIPTIONAL REGULATOR UIDR"/>
    <property type="match status" value="1"/>
</dbReference>
<evidence type="ECO:0000256" key="3">
    <source>
        <dbReference type="ARBA" id="ARBA00023163"/>
    </source>
</evidence>
<dbReference type="GO" id="GO:0003700">
    <property type="term" value="F:DNA-binding transcription factor activity"/>
    <property type="evidence" value="ECO:0007669"/>
    <property type="project" value="TreeGrafter"/>
</dbReference>
<feature type="DNA-binding region" description="H-T-H motif" evidence="4">
    <location>
        <begin position="43"/>
        <end position="62"/>
    </location>
</feature>
<dbReference type="AlphaFoldDB" id="A0A1H4C6L3"/>
<organism evidence="7 8">
    <name type="scientific">Acidovorax soli</name>
    <dbReference type="NCBI Taxonomy" id="592050"/>
    <lineage>
        <taxon>Bacteria</taxon>
        <taxon>Pseudomonadati</taxon>
        <taxon>Pseudomonadota</taxon>
        <taxon>Betaproteobacteria</taxon>
        <taxon>Burkholderiales</taxon>
        <taxon>Comamonadaceae</taxon>
        <taxon>Acidovorax</taxon>
    </lineage>
</organism>
<dbReference type="InterPro" id="IPR009057">
    <property type="entry name" value="Homeodomain-like_sf"/>
</dbReference>
<keyword evidence="1" id="KW-0805">Transcription regulation</keyword>